<name>A0ABV5Q589_9ACTN</name>
<dbReference type="RefSeq" id="WP_346121087.1">
    <property type="nucleotide sequence ID" value="NZ_BAAAXC010000012.1"/>
</dbReference>
<evidence type="ECO:0000313" key="3">
    <source>
        <dbReference type="Proteomes" id="UP001589646"/>
    </source>
</evidence>
<proteinExistence type="predicted"/>
<gene>
    <name evidence="2" type="ORF">ACFFRN_28965</name>
</gene>
<evidence type="ECO:0000313" key="2">
    <source>
        <dbReference type="EMBL" id="MFB9530644.1"/>
    </source>
</evidence>
<reference evidence="2 3" key="1">
    <citation type="submission" date="2024-09" db="EMBL/GenBank/DDBJ databases">
        <authorList>
            <person name="Sun Q."/>
            <person name="Mori K."/>
        </authorList>
    </citation>
    <scope>NUCLEOTIDE SEQUENCE [LARGE SCALE GENOMIC DNA]</scope>
    <source>
        <strain evidence="2 3">JCM 3323</strain>
    </source>
</reference>
<accession>A0ABV5Q589</accession>
<comment type="caution">
    <text evidence="2">The sequence shown here is derived from an EMBL/GenBank/DDBJ whole genome shotgun (WGS) entry which is preliminary data.</text>
</comment>
<dbReference type="EMBL" id="JBHMCE010000009">
    <property type="protein sequence ID" value="MFB9530644.1"/>
    <property type="molecule type" value="Genomic_DNA"/>
</dbReference>
<feature type="region of interest" description="Disordered" evidence="1">
    <location>
        <begin position="44"/>
        <end position="138"/>
    </location>
</feature>
<evidence type="ECO:0000256" key="1">
    <source>
        <dbReference type="SAM" id="MobiDB-lite"/>
    </source>
</evidence>
<sequence length="207" mass="20339">MTYGHPPPPRASSSPTLILLASGLAAILGFLIGFLTGLGSAEPTTASPYSPPEMTVTMESPTESAPEEGAPTGQASQPSDASQSPLGGSPPAASPPTGEPSAGQPSAGQPSAGQPSAGQPSGGQPPEGGLPPGVGIQVVGTDIQPGTYKTDGPSPGMPLCYWARLKGTGGDPSEVITSGLPSGPATVTIEATDKAFQSGGCKPWVRQ</sequence>
<feature type="compositionally biased region" description="Low complexity" evidence="1">
    <location>
        <begin position="74"/>
        <end position="91"/>
    </location>
</feature>
<protein>
    <submittedName>
        <fullName evidence="2">Uncharacterized protein</fullName>
    </submittedName>
</protein>
<dbReference type="Proteomes" id="UP001589646">
    <property type="component" value="Unassembled WGS sequence"/>
</dbReference>
<feature type="compositionally biased region" description="Low complexity" evidence="1">
    <location>
        <begin position="99"/>
        <end position="124"/>
    </location>
</feature>
<organism evidence="2 3">
    <name type="scientific">Nonomuraea roseola</name>
    <dbReference type="NCBI Taxonomy" id="46179"/>
    <lineage>
        <taxon>Bacteria</taxon>
        <taxon>Bacillati</taxon>
        <taxon>Actinomycetota</taxon>
        <taxon>Actinomycetes</taxon>
        <taxon>Streptosporangiales</taxon>
        <taxon>Streptosporangiaceae</taxon>
        <taxon>Nonomuraea</taxon>
    </lineage>
</organism>
<keyword evidence="3" id="KW-1185">Reference proteome</keyword>